<evidence type="ECO:0008006" key="3">
    <source>
        <dbReference type="Google" id="ProtNLM"/>
    </source>
</evidence>
<dbReference type="Proteomes" id="UP000315017">
    <property type="component" value="Chromosome"/>
</dbReference>
<dbReference type="InterPro" id="IPR011447">
    <property type="entry name" value="DUF1552"/>
</dbReference>
<dbReference type="AlphaFoldDB" id="A0A517YBU6"/>
<evidence type="ECO:0000313" key="1">
    <source>
        <dbReference type="EMBL" id="QDU27717.1"/>
    </source>
</evidence>
<dbReference type="OrthoDB" id="9146593at2"/>
<protein>
    <recommendedName>
        <fullName evidence="3">DUF1552 domain-containing protein</fullName>
    </recommendedName>
</protein>
<gene>
    <name evidence="1" type="ORF">ETAA8_28060</name>
</gene>
<keyword evidence="2" id="KW-1185">Reference proteome</keyword>
<dbReference type="Pfam" id="PF07586">
    <property type="entry name" value="HXXSHH"/>
    <property type="match status" value="1"/>
</dbReference>
<dbReference type="KEGG" id="aagg:ETAA8_28060"/>
<dbReference type="RefSeq" id="WP_145088808.1">
    <property type="nucleotide sequence ID" value="NZ_CP036274.1"/>
</dbReference>
<evidence type="ECO:0000313" key="2">
    <source>
        <dbReference type="Proteomes" id="UP000315017"/>
    </source>
</evidence>
<reference evidence="1 2" key="1">
    <citation type="submission" date="2019-02" db="EMBL/GenBank/DDBJ databases">
        <title>Deep-cultivation of Planctomycetes and their phenomic and genomic characterization uncovers novel biology.</title>
        <authorList>
            <person name="Wiegand S."/>
            <person name="Jogler M."/>
            <person name="Boedeker C."/>
            <person name="Pinto D."/>
            <person name="Vollmers J."/>
            <person name="Rivas-Marin E."/>
            <person name="Kohn T."/>
            <person name="Peeters S.H."/>
            <person name="Heuer A."/>
            <person name="Rast P."/>
            <person name="Oberbeckmann S."/>
            <person name="Bunk B."/>
            <person name="Jeske O."/>
            <person name="Meyerdierks A."/>
            <person name="Storesund J.E."/>
            <person name="Kallscheuer N."/>
            <person name="Luecker S."/>
            <person name="Lage O.M."/>
            <person name="Pohl T."/>
            <person name="Merkel B.J."/>
            <person name="Hornburger P."/>
            <person name="Mueller R.-W."/>
            <person name="Bruemmer F."/>
            <person name="Labrenz M."/>
            <person name="Spormann A.M."/>
            <person name="Op den Camp H."/>
            <person name="Overmann J."/>
            <person name="Amann R."/>
            <person name="Jetten M.S.M."/>
            <person name="Mascher T."/>
            <person name="Medema M.H."/>
            <person name="Devos D.P."/>
            <person name="Kaster A.-K."/>
            <person name="Ovreas L."/>
            <person name="Rohde M."/>
            <person name="Galperin M.Y."/>
            <person name="Jogler C."/>
        </authorList>
    </citation>
    <scope>NUCLEOTIDE SEQUENCE [LARGE SCALE GENOMIC DNA]</scope>
    <source>
        <strain evidence="1 2">ETA_A8</strain>
    </source>
</reference>
<proteinExistence type="predicted"/>
<sequence>MLESRHSRRLFLRGAGALLALPIFEQTILRRVAQAADAKQPKEAPRRLLCINTTLGLHTENLFPKQTGKEYEPSPYLDVIKDFRNDYTVFSGLSHPDVDGGHSAEASYLTAAPHPRSDSFKNTISLDQFAVERLAPDTRFSSLVLSSSSSRGLSHTRNGVAIPAQDRPSTVFKKMFVEGTPAEVRSQVDRLSQGESVIDTVLAEAHALERGLGKQDREKLAEYFAAVRDVELRLQKAQAWAKQPKPAVEAKIPVDVTDNKEVAAKVRLMVDLMCLAFKTDSTRFITFAFSGMNAVPKIEGVSQDWHNLSHHGQDPAKLAELKIIELEQMKLFGELLAKLRATPEVGGNLLNHTTILFGSNLGNASSHSNINMPIVVAGGGYRHGQHLAFDPKKNPPLSNLYVQMLQRLGLDIDSFGSSTGTIPGFELA</sequence>
<organism evidence="1 2">
    <name type="scientific">Anatilimnocola aggregata</name>
    <dbReference type="NCBI Taxonomy" id="2528021"/>
    <lineage>
        <taxon>Bacteria</taxon>
        <taxon>Pseudomonadati</taxon>
        <taxon>Planctomycetota</taxon>
        <taxon>Planctomycetia</taxon>
        <taxon>Pirellulales</taxon>
        <taxon>Pirellulaceae</taxon>
        <taxon>Anatilimnocola</taxon>
    </lineage>
</organism>
<dbReference type="EMBL" id="CP036274">
    <property type="protein sequence ID" value="QDU27717.1"/>
    <property type="molecule type" value="Genomic_DNA"/>
</dbReference>
<accession>A0A517YBU6</accession>
<dbReference type="PROSITE" id="PS51318">
    <property type="entry name" value="TAT"/>
    <property type="match status" value="1"/>
</dbReference>
<name>A0A517YBU6_9BACT</name>
<dbReference type="InterPro" id="IPR006311">
    <property type="entry name" value="TAT_signal"/>
</dbReference>